<name>A0AAU9IXZ1_9CILI</name>
<dbReference type="Pfam" id="PF02823">
    <property type="entry name" value="ATP-synt_DE_N"/>
    <property type="match status" value="1"/>
</dbReference>
<dbReference type="Proteomes" id="UP001162131">
    <property type="component" value="Unassembled WGS sequence"/>
</dbReference>
<dbReference type="GO" id="GO:0015986">
    <property type="term" value="P:proton motive force-driven ATP synthesis"/>
    <property type="evidence" value="ECO:0007669"/>
    <property type="project" value="InterPro"/>
</dbReference>
<dbReference type="Gene3D" id="2.60.15.10">
    <property type="entry name" value="F0F1 ATP synthase delta/epsilon subunit, N-terminal"/>
    <property type="match status" value="1"/>
</dbReference>
<keyword evidence="3" id="KW-1185">Reference proteome</keyword>
<dbReference type="InterPro" id="IPR020546">
    <property type="entry name" value="ATP_synth_F1_dsu/esu_N"/>
</dbReference>
<gene>
    <name evidence="2" type="ORF">BSTOLATCC_MIC11346</name>
</gene>
<accession>A0AAU9IXZ1</accession>
<organism evidence="2 3">
    <name type="scientific">Blepharisma stoltei</name>
    <dbReference type="NCBI Taxonomy" id="1481888"/>
    <lineage>
        <taxon>Eukaryota</taxon>
        <taxon>Sar</taxon>
        <taxon>Alveolata</taxon>
        <taxon>Ciliophora</taxon>
        <taxon>Postciliodesmatophora</taxon>
        <taxon>Heterotrichea</taxon>
        <taxon>Heterotrichida</taxon>
        <taxon>Blepharismidae</taxon>
        <taxon>Blepharisma</taxon>
    </lineage>
</organism>
<protein>
    <recommendedName>
        <fullName evidence="1">ATP synthase F1 complex delta/epsilon subunit N-terminal domain-containing protein</fullName>
    </recommendedName>
</protein>
<feature type="domain" description="ATP synthase F1 complex delta/epsilon subunit N-terminal" evidence="1">
    <location>
        <begin position="23"/>
        <end position="99"/>
    </location>
</feature>
<evidence type="ECO:0000313" key="2">
    <source>
        <dbReference type="EMBL" id="CAG9314336.1"/>
    </source>
</evidence>
<proteinExistence type="predicted"/>
<comment type="caution">
    <text evidence="2">The sequence shown here is derived from an EMBL/GenBank/DDBJ whole genome shotgun (WGS) entry which is preliminary data.</text>
</comment>
<dbReference type="InterPro" id="IPR036771">
    <property type="entry name" value="ATPsynth_dsu/esu_N"/>
</dbReference>
<sequence>MLHLSRVARRFFAEVVKTDYMVVKMYTPTASIFNGATDIESIYFETLDGGKGVMNAQHMTYQTTLLPGLIEVHFKAGQSKKIVHVGGILQKNTDNSVDIALFEAFEKGDLDWDALKKSDVFANEPIGETGADIDFLKKVGLQLRDEVSNASANL</sequence>
<dbReference type="AlphaFoldDB" id="A0AAU9IXZ1"/>
<evidence type="ECO:0000259" key="1">
    <source>
        <dbReference type="Pfam" id="PF02823"/>
    </source>
</evidence>
<evidence type="ECO:0000313" key="3">
    <source>
        <dbReference type="Proteomes" id="UP001162131"/>
    </source>
</evidence>
<reference evidence="2" key="1">
    <citation type="submission" date="2021-09" db="EMBL/GenBank/DDBJ databases">
        <authorList>
            <consortium name="AG Swart"/>
            <person name="Singh M."/>
            <person name="Singh A."/>
            <person name="Seah K."/>
            <person name="Emmerich C."/>
        </authorList>
    </citation>
    <scope>NUCLEOTIDE SEQUENCE</scope>
    <source>
        <strain evidence="2">ATCC30299</strain>
    </source>
</reference>
<dbReference type="SUPFAM" id="SSF51344">
    <property type="entry name" value="Epsilon subunit of F1F0-ATP synthase N-terminal domain"/>
    <property type="match status" value="1"/>
</dbReference>
<dbReference type="EMBL" id="CAJZBQ010000012">
    <property type="protein sequence ID" value="CAG9314336.1"/>
    <property type="molecule type" value="Genomic_DNA"/>
</dbReference>